<dbReference type="GO" id="GO:0016989">
    <property type="term" value="F:sigma factor antagonist activity"/>
    <property type="evidence" value="ECO:0007669"/>
    <property type="project" value="TreeGrafter"/>
</dbReference>
<dbReference type="InterPro" id="IPR012373">
    <property type="entry name" value="Ferrdict_sens_TM"/>
</dbReference>
<accession>M2ATQ1</accession>
<gene>
    <name evidence="2" type="ORF">RE6C_03208</name>
</gene>
<comment type="caution">
    <text evidence="2">The sequence shown here is derived from an EMBL/GenBank/DDBJ whole genome shotgun (WGS) entry which is preliminary data.</text>
</comment>
<evidence type="ECO:0000313" key="2">
    <source>
        <dbReference type="EMBL" id="EMB16072.1"/>
    </source>
</evidence>
<name>M2ATQ1_9BACT</name>
<sequence length="582" mass="64147">MLVSLAATTLLCVALWNRPRAASDSPTPAAVAKLSAMRDAAFGLCDFAMSPGASLPEGTLRVKSGEVDLQFACGAEMTLQGPAVVHLKTPMLAVLESGRVSCNVPEQAIGFQVESAEYTVTDLGTRFELEVGERQWVRVLEGEVDVEPKESTAVRLTQGETASVTRKRVTRHRVPLQEIPLGNLFDDPKGTPLRTAIKTDRRGAMATAGSMGVQRVVRGEEVQGTVHEIAPGVKMNLDSLGWCEMSSRGVINDSWCPYTLRPIQTQESSKQGDFGEQGIGLQACQFVTFDVDEIRSAGRLFERELAFVADRVGVNWDQPDDSQVNLAVIASNGKQITGAWVNGNQVDVIAEDGVATLGEELPRHAWRFSPVQFFCPLEGSTRYITLISSAPSDARLQSAHGVFSGARLKTGGVDGWAARDGEFVQLGDALDQRFLFGDQRWSDYEFSFEAMKRFGKEGFLAIVRCADAKEFTWVNIGGWQNRRTQVERKLRPQGRQRPIGPVSDFVIEAERWYRIRVRCEGYTVSLFVDDELLLQYEDDGRMQRQGKVGIGTWATSASFRNFRVESLDGEVLFEALADSNSN</sequence>
<dbReference type="Pfam" id="PF06439">
    <property type="entry name" value="3keto-disac_hyd"/>
    <property type="match status" value="1"/>
</dbReference>
<reference evidence="2" key="1">
    <citation type="submission" date="2012-11" db="EMBL/GenBank/DDBJ databases">
        <title>Permanent draft genomes of Rhodopirellula europaea strain SH398 and 6C.</title>
        <authorList>
            <person name="Richter M."/>
            <person name="Richter-Heitmann T."/>
            <person name="Frank C."/>
            <person name="Harder J."/>
            <person name="Glockner F.O."/>
        </authorList>
    </citation>
    <scope>NUCLEOTIDE SEQUENCE</scope>
    <source>
        <strain evidence="2">6C</strain>
    </source>
</reference>
<feature type="domain" description="3-keto-alpha-glucoside-1,2-lyase/3-keto-2-hydroxy-glucal hydratase" evidence="1">
    <location>
        <begin position="414"/>
        <end position="564"/>
    </location>
</feature>
<reference evidence="2" key="2">
    <citation type="journal article" date="2013" name="Mar. Genomics">
        <title>Expression of sulfatases in Rhodopirellula baltica and the diversity of sulfatases in the genus Rhodopirellula.</title>
        <authorList>
            <person name="Wegner C.E."/>
            <person name="Richter-Heitmann T."/>
            <person name="Klindworth A."/>
            <person name="Klockow C."/>
            <person name="Richter M."/>
            <person name="Achstetter T."/>
            <person name="Glockner F.O."/>
            <person name="Harder J."/>
        </authorList>
    </citation>
    <scope>NUCLEOTIDE SEQUENCE [LARGE SCALE GENOMIC DNA]</scope>
    <source>
        <strain evidence="2">6C</strain>
    </source>
</reference>
<proteinExistence type="predicted"/>
<dbReference type="PANTHER" id="PTHR30273">
    <property type="entry name" value="PERIPLASMIC SIGNAL SENSOR AND SIGMA FACTOR ACTIVATOR FECR-RELATED"/>
    <property type="match status" value="1"/>
</dbReference>
<keyword evidence="3" id="KW-1185">Reference proteome</keyword>
<dbReference type="AlphaFoldDB" id="M2ATQ1"/>
<evidence type="ECO:0000313" key="3">
    <source>
        <dbReference type="Proteomes" id="UP000011529"/>
    </source>
</evidence>
<evidence type="ECO:0000259" key="1">
    <source>
        <dbReference type="Pfam" id="PF06439"/>
    </source>
</evidence>
<dbReference type="Proteomes" id="UP000011529">
    <property type="component" value="Unassembled WGS sequence"/>
</dbReference>
<dbReference type="Gene3D" id="2.60.120.560">
    <property type="entry name" value="Exo-inulinase, domain 1"/>
    <property type="match status" value="1"/>
</dbReference>
<dbReference type="Gene3D" id="2.60.120.1440">
    <property type="match status" value="1"/>
</dbReference>
<dbReference type="GO" id="GO:0016787">
    <property type="term" value="F:hydrolase activity"/>
    <property type="evidence" value="ECO:0007669"/>
    <property type="project" value="InterPro"/>
</dbReference>
<protein>
    <submittedName>
        <fullName evidence="2">Secreted protein containing FecR protein domain protein</fullName>
    </submittedName>
</protein>
<organism evidence="2 3">
    <name type="scientific">Rhodopirellula europaea 6C</name>
    <dbReference type="NCBI Taxonomy" id="1263867"/>
    <lineage>
        <taxon>Bacteria</taxon>
        <taxon>Pseudomonadati</taxon>
        <taxon>Planctomycetota</taxon>
        <taxon>Planctomycetia</taxon>
        <taxon>Pirellulales</taxon>
        <taxon>Pirellulaceae</taxon>
        <taxon>Rhodopirellula</taxon>
    </lineage>
</organism>
<dbReference type="InterPro" id="IPR010496">
    <property type="entry name" value="AL/BT2_dom"/>
</dbReference>
<dbReference type="PANTHER" id="PTHR30273:SF2">
    <property type="entry name" value="PROTEIN FECR"/>
    <property type="match status" value="1"/>
</dbReference>
<dbReference type="EMBL" id="ANMO01000136">
    <property type="protein sequence ID" value="EMB16072.1"/>
    <property type="molecule type" value="Genomic_DNA"/>
</dbReference>
<dbReference type="PATRIC" id="fig|1263867.3.peg.3426"/>